<comment type="caution">
    <text evidence="1">The sequence shown here is derived from an EMBL/GenBank/DDBJ whole genome shotgun (WGS) entry which is preliminary data.</text>
</comment>
<organism evidence="1 2">
    <name type="scientific">Russula earlei</name>
    <dbReference type="NCBI Taxonomy" id="71964"/>
    <lineage>
        <taxon>Eukaryota</taxon>
        <taxon>Fungi</taxon>
        <taxon>Dikarya</taxon>
        <taxon>Basidiomycota</taxon>
        <taxon>Agaricomycotina</taxon>
        <taxon>Agaricomycetes</taxon>
        <taxon>Russulales</taxon>
        <taxon>Russulaceae</taxon>
        <taxon>Russula</taxon>
    </lineage>
</organism>
<protein>
    <submittedName>
        <fullName evidence="1">Uncharacterized protein</fullName>
    </submittedName>
</protein>
<evidence type="ECO:0000313" key="1">
    <source>
        <dbReference type="EMBL" id="KAI9450550.1"/>
    </source>
</evidence>
<name>A0ACC0TVY9_9AGAM</name>
<sequence length="251" mass="27285">MFTFIAEPPAYTPASDLPDPLDDLRPCSSTPPPAYTERPAHKLRITSLPGAGILNASILDATGHLLYTTISDAKLKKTSVRRAGPYLDLDAEADVAAMVELARFGWDRASPRVRFCGGDTTKRKRKVKCKVWLPLASSSGIASDLQSRVLTLDGAPYSITERKGGVGYLLRADNEGTSLSLPLARWYMAPDAKSQRLEIFDDACEIPGLLDAFVLALIVLQCGQPLGEAPDCLNFASPRFFGTGDIMWRGR</sequence>
<gene>
    <name evidence="1" type="ORF">F5148DRAFT_588385</name>
</gene>
<evidence type="ECO:0000313" key="2">
    <source>
        <dbReference type="Proteomes" id="UP001207468"/>
    </source>
</evidence>
<proteinExistence type="predicted"/>
<dbReference type="EMBL" id="JAGFNK010000426">
    <property type="protein sequence ID" value="KAI9450550.1"/>
    <property type="molecule type" value="Genomic_DNA"/>
</dbReference>
<reference evidence="1" key="1">
    <citation type="submission" date="2021-03" db="EMBL/GenBank/DDBJ databases">
        <title>Evolutionary priming and transition to the ectomycorrhizal habit in an iconic lineage of mushroom-forming fungi: is preadaptation a requirement?</title>
        <authorList>
            <consortium name="DOE Joint Genome Institute"/>
            <person name="Looney B.P."/>
            <person name="Miyauchi S."/>
            <person name="Morin E."/>
            <person name="Drula E."/>
            <person name="Courty P.E."/>
            <person name="Chicoki N."/>
            <person name="Fauchery L."/>
            <person name="Kohler A."/>
            <person name="Kuo A."/>
            <person name="LaButti K."/>
            <person name="Pangilinan J."/>
            <person name="Lipzen A."/>
            <person name="Riley R."/>
            <person name="Andreopoulos W."/>
            <person name="He G."/>
            <person name="Johnson J."/>
            <person name="Barry K.W."/>
            <person name="Grigoriev I.V."/>
            <person name="Nagy L."/>
            <person name="Hibbett D."/>
            <person name="Henrissat B."/>
            <person name="Matheny P.B."/>
            <person name="Labbe J."/>
            <person name="Martin A.F."/>
        </authorList>
    </citation>
    <scope>NUCLEOTIDE SEQUENCE</scope>
    <source>
        <strain evidence="1">BPL698</strain>
    </source>
</reference>
<keyword evidence="2" id="KW-1185">Reference proteome</keyword>
<accession>A0ACC0TVY9</accession>
<dbReference type="Proteomes" id="UP001207468">
    <property type="component" value="Unassembled WGS sequence"/>
</dbReference>